<accession>A0A419RX10</accession>
<reference evidence="1 2" key="1">
    <citation type="journal article" date="2017" name="Int. J. Syst. Evol. Microbiol.">
        <title>Erythrobacter aquimixticola sp. nov., isolated from the junction between the ocean and a freshwater spring.</title>
        <authorList>
            <person name="Park S."/>
            <person name="Jung Y.T."/>
            <person name="Choi S.J."/>
            <person name="Yoon J.H."/>
        </authorList>
    </citation>
    <scope>NUCLEOTIDE SEQUENCE [LARGE SCALE GENOMIC DNA]</scope>
    <source>
        <strain evidence="1 2">JSSK-14</strain>
    </source>
</reference>
<evidence type="ECO:0000313" key="1">
    <source>
        <dbReference type="EMBL" id="RJY10291.1"/>
    </source>
</evidence>
<proteinExistence type="predicted"/>
<name>A0A419RX10_9SPHN</name>
<sequence>MRNLPVAIAALALPLTSCTTTPEPLTLVPEQQAFWDALSSHCGPNGEGRAYAGTLVSEDARDADWAGKAMVAHWAECSSERIAIAFHVEDEPIPPSSSEAVGRQASWNRSRTWLVSKEWQTDGHIGGETYELRLDHDHRHEDGERDAVTGYGGIATSKGTARGQDFPVHADALAVFAREGLDASTTNVWRMEVDPASDPNARFAYQLTRENDPTRLFRVEFDASTPVAPPPPAWGW</sequence>
<dbReference type="AlphaFoldDB" id="A0A419RX10"/>
<evidence type="ECO:0000313" key="2">
    <source>
        <dbReference type="Proteomes" id="UP000285232"/>
    </source>
</evidence>
<dbReference type="OrthoDB" id="1524207at2"/>
<comment type="caution">
    <text evidence="1">The sequence shown here is derived from an EMBL/GenBank/DDBJ whole genome shotgun (WGS) entry which is preliminary data.</text>
</comment>
<protein>
    <submittedName>
        <fullName evidence="1">Uncharacterized protein</fullName>
    </submittedName>
</protein>
<organism evidence="1 2">
    <name type="scientific">Aurantiacibacter aquimixticola</name>
    <dbReference type="NCBI Taxonomy" id="1958945"/>
    <lineage>
        <taxon>Bacteria</taxon>
        <taxon>Pseudomonadati</taxon>
        <taxon>Pseudomonadota</taxon>
        <taxon>Alphaproteobacteria</taxon>
        <taxon>Sphingomonadales</taxon>
        <taxon>Erythrobacteraceae</taxon>
        <taxon>Aurantiacibacter</taxon>
    </lineage>
</organism>
<dbReference type="EMBL" id="RAHX01000001">
    <property type="protein sequence ID" value="RJY10291.1"/>
    <property type="molecule type" value="Genomic_DNA"/>
</dbReference>
<dbReference type="Proteomes" id="UP000285232">
    <property type="component" value="Unassembled WGS sequence"/>
</dbReference>
<gene>
    <name evidence="1" type="ORF">D6201_08285</name>
</gene>
<dbReference type="RefSeq" id="WP_120049301.1">
    <property type="nucleotide sequence ID" value="NZ_RAHX01000001.1"/>
</dbReference>
<keyword evidence="2" id="KW-1185">Reference proteome</keyword>